<feature type="signal peptide" evidence="1">
    <location>
        <begin position="1"/>
        <end position="28"/>
    </location>
</feature>
<feature type="chain" id="PRO_5020036284" description="Wall-associated receptor kinase" evidence="1">
    <location>
        <begin position="29"/>
        <end position="257"/>
    </location>
</feature>
<evidence type="ECO:0008006" key="4">
    <source>
        <dbReference type="Google" id="ProtNLM"/>
    </source>
</evidence>
<name>A0A4D6LUT6_VIGUN</name>
<evidence type="ECO:0000313" key="2">
    <source>
        <dbReference type="EMBL" id="QCD92200.1"/>
    </source>
</evidence>
<dbReference type="EMBL" id="CP039349">
    <property type="protein sequence ID" value="QCD92200.1"/>
    <property type="molecule type" value="Genomic_DNA"/>
</dbReference>
<dbReference type="Proteomes" id="UP000501690">
    <property type="component" value="Linkage Group LG5"/>
</dbReference>
<reference evidence="2 3" key="1">
    <citation type="submission" date="2019-04" db="EMBL/GenBank/DDBJ databases">
        <title>An improved genome assembly and genetic linkage map for asparagus bean, Vigna unguiculata ssp. sesquipedialis.</title>
        <authorList>
            <person name="Xia Q."/>
            <person name="Zhang R."/>
            <person name="Dong Y."/>
        </authorList>
    </citation>
    <scope>NUCLEOTIDE SEQUENCE [LARGE SCALE GENOMIC DNA]</scope>
    <source>
        <tissue evidence="2">Leaf</tissue>
    </source>
</reference>
<dbReference type="PANTHER" id="PTHR33138">
    <property type="entry name" value="OS01G0690200 PROTEIN"/>
    <property type="match status" value="1"/>
</dbReference>
<evidence type="ECO:0000256" key="1">
    <source>
        <dbReference type="SAM" id="SignalP"/>
    </source>
</evidence>
<dbReference type="PANTHER" id="PTHR33138:SF74">
    <property type="entry name" value="WALL-ASSOCIATED RECEPTOR KINASE, GALACTURONAN-BINDING DOMAIN-CONTAINING PROTEIN-RELATED"/>
    <property type="match status" value="1"/>
</dbReference>
<accession>A0A4D6LUT6</accession>
<evidence type="ECO:0000313" key="3">
    <source>
        <dbReference type="Proteomes" id="UP000501690"/>
    </source>
</evidence>
<protein>
    <recommendedName>
        <fullName evidence="4">Wall-associated receptor kinase</fullName>
    </recommendedName>
</protein>
<keyword evidence="3" id="KW-1185">Reference proteome</keyword>
<gene>
    <name evidence="2" type="ORF">DEO72_LG5g261</name>
</gene>
<organism evidence="2 3">
    <name type="scientific">Vigna unguiculata</name>
    <name type="common">Cowpea</name>
    <dbReference type="NCBI Taxonomy" id="3917"/>
    <lineage>
        <taxon>Eukaryota</taxon>
        <taxon>Viridiplantae</taxon>
        <taxon>Streptophyta</taxon>
        <taxon>Embryophyta</taxon>
        <taxon>Tracheophyta</taxon>
        <taxon>Spermatophyta</taxon>
        <taxon>Magnoliopsida</taxon>
        <taxon>eudicotyledons</taxon>
        <taxon>Gunneridae</taxon>
        <taxon>Pentapetalae</taxon>
        <taxon>rosids</taxon>
        <taxon>fabids</taxon>
        <taxon>Fabales</taxon>
        <taxon>Fabaceae</taxon>
        <taxon>Papilionoideae</taxon>
        <taxon>50 kb inversion clade</taxon>
        <taxon>NPAAA clade</taxon>
        <taxon>indigoferoid/millettioid clade</taxon>
        <taxon>Phaseoleae</taxon>
        <taxon>Vigna</taxon>
    </lineage>
</organism>
<sequence>MDDKHSHLLAFALTVSWLLLIALPHSHSQPSPCAKQSYRCNISVSAIFDPPWEQIPASQCNGADTSSLLSCHVFYDNVPIESQNFTVKDINNTAHTMKVMLTPPVTDVCSPHFLNFDYQTFNNTLLQYNASVHKIIIFRNCPIIPKFPSKRKFTCGDVLYYFEEEEMLHRYPPLQNCTGRWEVPAATPLDGYDDSNDGAGVLEQALNDAFEVNYSIIPDGCCRESEGTCWRDGYYGEHVVSCNYYCPNQNCSPKGGK</sequence>
<dbReference type="AlphaFoldDB" id="A0A4D6LUT6"/>
<proteinExistence type="predicted"/>
<keyword evidence="1" id="KW-0732">Signal</keyword>